<comment type="caution">
    <text evidence="3">The sequence shown here is derived from an EMBL/GenBank/DDBJ whole genome shotgun (WGS) entry which is preliminary data.</text>
</comment>
<dbReference type="EMBL" id="RZIJ01000031">
    <property type="protein sequence ID" value="RUQ63970.1"/>
    <property type="molecule type" value="Genomic_DNA"/>
</dbReference>
<feature type="domain" description="Response regulatory" evidence="2">
    <location>
        <begin position="8"/>
        <end position="121"/>
    </location>
</feature>
<evidence type="ECO:0000313" key="4">
    <source>
        <dbReference type="Proteomes" id="UP000280346"/>
    </source>
</evidence>
<dbReference type="InterPro" id="IPR011006">
    <property type="entry name" value="CheY-like_superfamily"/>
</dbReference>
<organism evidence="3 4">
    <name type="scientific">Azospirillum doebereinerae</name>
    <dbReference type="NCBI Taxonomy" id="92933"/>
    <lineage>
        <taxon>Bacteria</taxon>
        <taxon>Pseudomonadati</taxon>
        <taxon>Pseudomonadota</taxon>
        <taxon>Alphaproteobacteria</taxon>
        <taxon>Rhodospirillales</taxon>
        <taxon>Azospirillaceae</taxon>
        <taxon>Azospirillum</taxon>
    </lineage>
</organism>
<dbReference type="PROSITE" id="PS50110">
    <property type="entry name" value="RESPONSE_REGULATORY"/>
    <property type="match status" value="1"/>
</dbReference>
<dbReference type="AlphaFoldDB" id="A0A3S0WR81"/>
<dbReference type="Gene3D" id="3.40.50.2300">
    <property type="match status" value="1"/>
</dbReference>
<dbReference type="InterPro" id="IPR001789">
    <property type="entry name" value="Sig_transdc_resp-reg_receiver"/>
</dbReference>
<proteinExistence type="predicted"/>
<reference evidence="3 4" key="1">
    <citation type="submission" date="2018-12" db="EMBL/GenBank/DDBJ databases">
        <authorList>
            <person name="Yang Y."/>
        </authorList>
    </citation>
    <scope>NUCLEOTIDE SEQUENCE [LARGE SCALE GENOMIC DNA]</scope>
    <source>
        <strain evidence="3 4">GSF71</strain>
    </source>
</reference>
<dbReference type="OrthoDB" id="7305839at2"/>
<sequence length="133" mass="14168">MDTIEGAVVVVFEGNAILRLSVEALLESWGCHVVSGDRPDDILQAIQEEGVHPDVMLISPQTDRNTGAQVASRVEAEVGHPIPALSITEDPGLLRQRQGDGTVLEMPCSPDALHAAIVQAIARNRAIHDSCTS</sequence>
<dbReference type="RefSeq" id="WP_127003779.1">
    <property type="nucleotide sequence ID" value="NZ_CP173191.1"/>
</dbReference>
<evidence type="ECO:0000256" key="1">
    <source>
        <dbReference type="PROSITE-ProRule" id="PRU00169"/>
    </source>
</evidence>
<dbReference type="SUPFAM" id="SSF52172">
    <property type="entry name" value="CheY-like"/>
    <property type="match status" value="1"/>
</dbReference>
<name>A0A3S0WR81_9PROT</name>
<evidence type="ECO:0000313" key="3">
    <source>
        <dbReference type="EMBL" id="RUQ63970.1"/>
    </source>
</evidence>
<keyword evidence="4" id="KW-1185">Reference proteome</keyword>
<dbReference type="GO" id="GO:0000160">
    <property type="term" value="P:phosphorelay signal transduction system"/>
    <property type="evidence" value="ECO:0007669"/>
    <property type="project" value="InterPro"/>
</dbReference>
<gene>
    <name evidence="3" type="ORF">EJ913_26970</name>
</gene>
<evidence type="ECO:0000259" key="2">
    <source>
        <dbReference type="PROSITE" id="PS50110"/>
    </source>
</evidence>
<dbReference type="Proteomes" id="UP000280346">
    <property type="component" value="Unassembled WGS sequence"/>
</dbReference>
<accession>A0A3S0WR81</accession>
<protein>
    <recommendedName>
        <fullName evidence="2">Response regulatory domain-containing protein</fullName>
    </recommendedName>
</protein>
<comment type="caution">
    <text evidence="1">Lacks conserved residue(s) required for the propagation of feature annotation.</text>
</comment>